<evidence type="ECO:0000256" key="3">
    <source>
        <dbReference type="ARBA" id="ARBA00022679"/>
    </source>
</evidence>
<accession>A0A830GVA7</accession>
<dbReference type="RefSeq" id="WP_188596130.1">
    <property type="nucleotide sequence ID" value="NZ_BMNL01000002.1"/>
</dbReference>
<evidence type="ECO:0000313" key="9">
    <source>
        <dbReference type="Proteomes" id="UP000610960"/>
    </source>
</evidence>
<feature type="domain" description="Tetrapyrrole methylase" evidence="7">
    <location>
        <begin position="4"/>
        <end position="215"/>
    </location>
</feature>
<dbReference type="Proteomes" id="UP000610960">
    <property type="component" value="Unassembled WGS sequence"/>
</dbReference>
<keyword evidence="9" id="KW-1185">Reference proteome</keyword>
<dbReference type="EMBL" id="BMNL01000002">
    <property type="protein sequence ID" value="GGP20290.1"/>
    <property type="molecule type" value="Genomic_DNA"/>
</dbReference>
<dbReference type="InterPro" id="IPR050161">
    <property type="entry name" value="Siro_Cobalamin_biosynth"/>
</dbReference>
<dbReference type="EC" id="2.1.1.107" evidence="1"/>
<dbReference type="InterPro" id="IPR035996">
    <property type="entry name" value="4pyrrol_Methylase_sf"/>
</dbReference>
<sequence>MCSVYIVGVGPGDQGLVSMRALEIIRGADVLVYDRLIPQGLLKLAKPGAELIFAGKELGHHVMEQEEINEVLVSKAREGKTVARLHGGDPFLFGRGFEECLEVTRNGIKCVVVPGISSAIAAPERFLIPVVLRGVASSAAIVTGTEDPGKRRRFVDFRELAGRVDTIVVLMGRHRIREIAKELIEGGLDPGTPVAAVSRAFMDGERVIFTTLGEVSGDGLESPVVFVIGNVVNAAKSLVDSQ</sequence>
<keyword evidence="3 6" id="KW-0808">Transferase</keyword>
<gene>
    <name evidence="8" type="ORF">GCM10007981_07770</name>
</gene>
<evidence type="ECO:0000256" key="1">
    <source>
        <dbReference type="ARBA" id="ARBA00012162"/>
    </source>
</evidence>
<proteinExistence type="inferred from homology"/>
<dbReference type="SUPFAM" id="SSF53790">
    <property type="entry name" value="Tetrapyrrole methylase"/>
    <property type="match status" value="1"/>
</dbReference>
<dbReference type="InterPro" id="IPR006366">
    <property type="entry name" value="CobA/CysG_C"/>
</dbReference>
<protein>
    <recommendedName>
        <fullName evidence="1">uroporphyrinogen-III C-methyltransferase</fullName>
        <ecNumber evidence="1">2.1.1.107</ecNumber>
    </recommendedName>
</protein>
<evidence type="ECO:0000256" key="2">
    <source>
        <dbReference type="ARBA" id="ARBA00022603"/>
    </source>
</evidence>
<name>A0A830GVA7_9CREN</name>
<dbReference type="GO" id="GO:0004851">
    <property type="term" value="F:uroporphyrin-III C-methyltransferase activity"/>
    <property type="evidence" value="ECO:0007669"/>
    <property type="project" value="UniProtKB-EC"/>
</dbReference>
<dbReference type="Gene3D" id="3.30.950.10">
    <property type="entry name" value="Methyltransferase, Cobalt-precorrin-4 Transmethylase, Domain 2"/>
    <property type="match status" value="1"/>
</dbReference>
<dbReference type="InterPro" id="IPR000878">
    <property type="entry name" value="4pyrrol_Mease"/>
</dbReference>
<reference evidence="8" key="1">
    <citation type="journal article" date="2014" name="Int. J. Syst. Evol. Microbiol.">
        <title>Complete genome sequence of Corynebacterium casei LMG S-19264T (=DSM 44701T), isolated from a smear-ripened cheese.</title>
        <authorList>
            <consortium name="US DOE Joint Genome Institute (JGI-PGF)"/>
            <person name="Walter F."/>
            <person name="Albersmeier A."/>
            <person name="Kalinowski J."/>
            <person name="Ruckert C."/>
        </authorList>
    </citation>
    <scope>NUCLEOTIDE SEQUENCE</scope>
    <source>
        <strain evidence="8">JCM 10088</strain>
    </source>
</reference>
<dbReference type="GO" id="GO:0019354">
    <property type="term" value="P:siroheme biosynthetic process"/>
    <property type="evidence" value="ECO:0007669"/>
    <property type="project" value="InterPro"/>
</dbReference>
<dbReference type="CDD" id="cd11642">
    <property type="entry name" value="SUMT"/>
    <property type="match status" value="1"/>
</dbReference>
<keyword evidence="4" id="KW-0949">S-adenosyl-L-methionine</keyword>
<reference evidence="8" key="2">
    <citation type="submission" date="2020-09" db="EMBL/GenBank/DDBJ databases">
        <authorList>
            <person name="Sun Q."/>
            <person name="Ohkuma M."/>
        </authorList>
    </citation>
    <scope>NUCLEOTIDE SEQUENCE</scope>
    <source>
        <strain evidence="8">JCM 10088</strain>
    </source>
</reference>
<dbReference type="InterPro" id="IPR003043">
    <property type="entry name" value="Uropor_MeTrfase_CS"/>
</dbReference>
<dbReference type="Pfam" id="PF00590">
    <property type="entry name" value="TP_methylase"/>
    <property type="match status" value="1"/>
</dbReference>
<dbReference type="PANTHER" id="PTHR45790:SF3">
    <property type="entry name" value="S-ADENOSYL-L-METHIONINE-DEPENDENT UROPORPHYRINOGEN III METHYLTRANSFERASE, CHLOROPLASTIC"/>
    <property type="match status" value="1"/>
</dbReference>
<dbReference type="OrthoDB" id="24444at2157"/>
<dbReference type="Gene3D" id="3.40.1010.10">
    <property type="entry name" value="Cobalt-precorrin-4 Transmethylase, Domain 1"/>
    <property type="match status" value="1"/>
</dbReference>
<dbReference type="PROSITE" id="PS00840">
    <property type="entry name" value="SUMT_2"/>
    <property type="match status" value="1"/>
</dbReference>
<dbReference type="FunFam" id="3.40.1010.10:FF:000001">
    <property type="entry name" value="Siroheme synthase"/>
    <property type="match status" value="1"/>
</dbReference>
<evidence type="ECO:0000313" key="8">
    <source>
        <dbReference type="EMBL" id="GGP20290.1"/>
    </source>
</evidence>
<dbReference type="InterPro" id="IPR014776">
    <property type="entry name" value="4pyrrole_Mease_sub2"/>
</dbReference>
<dbReference type="AlphaFoldDB" id="A0A830GVA7"/>
<organism evidence="8 9">
    <name type="scientific">Thermocladium modestius</name>
    <dbReference type="NCBI Taxonomy" id="62609"/>
    <lineage>
        <taxon>Archaea</taxon>
        <taxon>Thermoproteota</taxon>
        <taxon>Thermoprotei</taxon>
        <taxon>Thermoproteales</taxon>
        <taxon>Thermoproteaceae</taxon>
        <taxon>Thermocladium</taxon>
    </lineage>
</organism>
<dbReference type="NCBIfam" id="TIGR01469">
    <property type="entry name" value="cobA_cysG_Cterm"/>
    <property type="match status" value="1"/>
</dbReference>
<evidence type="ECO:0000259" key="7">
    <source>
        <dbReference type="Pfam" id="PF00590"/>
    </source>
</evidence>
<evidence type="ECO:0000256" key="4">
    <source>
        <dbReference type="ARBA" id="ARBA00022691"/>
    </source>
</evidence>
<dbReference type="InterPro" id="IPR014777">
    <property type="entry name" value="4pyrrole_Mease_sub1"/>
</dbReference>
<comment type="similarity">
    <text evidence="6">Belongs to the precorrin methyltransferase family.</text>
</comment>
<evidence type="ECO:0000256" key="6">
    <source>
        <dbReference type="RuleBase" id="RU003960"/>
    </source>
</evidence>
<evidence type="ECO:0000256" key="5">
    <source>
        <dbReference type="ARBA" id="ARBA00023244"/>
    </source>
</evidence>
<dbReference type="GO" id="GO:0032259">
    <property type="term" value="P:methylation"/>
    <property type="evidence" value="ECO:0007669"/>
    <property type="project" value="UniProtKB-KW"/>
</dbReference>
<keyword evidence="2 6" id="KW-0489">Methyltransferase</keyword>
<comment type="caution">
    <text evidence="8">The sequence shown here is derived from an EMBL/GenBank/DDBJ whole genome shotgun (WGS) entry which is preliminary data.</text>
</comment>
<dbReference type="PANTHER" id="PTHR45790">
    <property type="entry name" value="SIROHEME SYNTHASE-RELATED"/>
    <property type="match status" value="1"/>
</dbReference>
<keyword evidence="5" id="KW-0627">Porphyrin biosynthesis</keyword>
<dbReference type="NCBIfam" id="NF004790">
    <property type="entry name" value="PRK06136.1"/>
    <property type="match status" value="1"/>
</dbReference>